<dbReference type="EMBL" id="BARS01050747">
    <property type="protein sequence ID" value="GAG51119.1"/>
    <property type="molecule type" value="Genomic_DNA"/>
</dbReference>
<accession>X0Y595</accession>
<proteinExistence type="predicted"/>
<organism evidence="1">
    <name type="scientific">marine sediment metagenome</name>
    <dbReference type="NCBI Taxonomy" id="412755"/>
    <lineage>
        <taxon>unclassified sequences</taxon>
        <taxon>metagenomes</taxon>
        <taxon>ecological metagenomes</taxon>
    </lineage>
</organism>
<sequence>MKHACRILDARLWHAAAKAKTALDVMQEYGVTFPNVLDDSD</sequence>
<feature type="non-terminal residue" evidence="1">
    <location>
        <position position="41"/>
    </location>
</feature>
<dbReference type="AlphaFoldDB" id="X0Y595"/>
<evidence type="ECO:0000313" key="1">
    <source>
        <dbReference type="EMBL" id="GAG51119.1"/>
    </source>
</evidence>
<gene>
    <name evidence="1" type="ORF">S01H1_75704</name>
</gene>
<reference evidence="1" key="1">
    <citation type="journal article" date="2014" name="Front. Microbiol.">
        <title>High frequency of phylogenetically diverse reductive dehalogenase-homologous genes in deep subseafloor sedimentary metagenomes.</title>
        <authorList>
            <person name="Kawai M."/>
            <person name="Futagami T."/>
            <person name="Toyoda A."/>
            <person name="Takaki Y."/>
            <person name="Nishi S."/>
            <person name="Hori S."/>
            <person name="Arai W."/>
            <person name="Tsubouchi T."/>
            <person name="Morono Y."/>
            <person name="Uchiyama I."/>
            <person name="Ito T."/>
            <person name="Fujiyama A."/>
            <person name="Inagaki F."/>
            <person name="Takami H."/>
        </authorList>
    </citation>
    <scope>NUCLEOTIDE SEQUENCE</scope>
    <source>
        <strain evidence="1">Expedition CK06-06</strain>
    </source>
</reference>
<protein>
    <submittedName>
        <fullName evidence="1">Uncharacterized protein</fullName>
    </submittedName>
</protein>
<name>X0Y595_9ZZZZ</name>
<comment type="caution">
    <text evidence="1">The sequence shown here is derived from an EMBL/GenBank/DDBJ whole genome shotgun (WGS) entry which is preliminary data.</text>
</comment>